<dbReference type="EMBL" id="SWRJ01000013">
    <property type="protein sequence ID" value="NFI23455.1"/>
    <property type="molecule type" value="Genomic_DNA"/>
</dbReference>
<accession>A0A077K216</accession>
<proteinExistence type="predicted"/>
<name>A0A077K216_CLOBO</name>
<dbReference type="Proteomes" id="UP000482543">
    <property type="component" value="Unassembled WGS sequence"/>
</dbReference>
<dbReference type="RefSeq" id="WP_032072289.1">
    <property type="nucleotide sequence ID" value="NC_025146.1"/>
</dbReference>
<organism evidence="1">
    <name type="scientific">Clostridium botulinum</name>
    <dbReference type="NCBI Taxonomy" id="1491"/>
    <lineage>
        <taxon>Bacteria</taxon>
        <taxon>Bacillati</taxon>
        <taxon>Bacillota</taxon>
        <taxon>Clostridia</taxon>
        <taxon>Eubacteriales</taxon>
        <taxon>Clostridiaceae</taxon>
        <taxon>Clostridium</taxon>
    </lineage>
</organism>
<reference evidence="1" key="1">
    <citation type="submission" date="2013-09" db="EMBL/GenBank/DDBJ databases">
        <title>Analysis of type B2 neurotoxin-encoding plasmid in Clostridium botulinum.</title>
        <authorList>
            <person name="Hosomi K."/>
            <person name="Sakaguchi Y."/>
            <person name="Gotoh K."/>
            <person name="Nakamura K."/>
            <person name="Kohda T."/>
            <person name="Mukamoto M."/>
            <person name="Iida T."/>
            <person name="Kozaki S."/>
        </authorList>
    </citation>
    <scope>NUCLEOTIDE SEQUENCE</scope>
    <source>
        <strain evidence="1">111</strain>
        <plasmid evidence="1">pCB111</plasmid>
    </source>
</reference>
<protein>
    <submittedName>
        <fullName evidence="2">PhnB protein</fullName>
    </submittedName>
</protein>
<evidence type="ECO:0000313" key="3">
    <source>
        <dbReference type="Proteomes" id="UP000482543"/>
    </source>
</evidence>
<dbReference type="EMBL" id="AB855771">
    <property type="protein sequence ID" value="BAP25533.1"/>
    <property type="molecule type" value="Genomic_DNA"/>
</dbReference>
<dbReference type="AlphaFoldDB" id="A0A077K216"/>
<keyword evidence="1" id="KW-0614">Plasmid</keyword>
<sequence>MEEILKFYKGKLELKERRIIEYIEEKNSDEGFKSSKREIEYYVLKAEIELLKRFVDDLEYTK</sequence>
<geneLocation type="plasmid" evidence="1">
    <name>pCB111</name>
</geneLocation>
<evidence type="ECO:0000313" key="2">
    <source>
        <dbReference type="EMBL" id="NFI23455.1"/>
    </source>
</evidence>
<evidence type="ECO:0000313" key="1">
    <source>
        <dbReference type="EMBL" id="BAP25533.1"/>
    </source>
</evidence>
<gene>
    <name evidence="2" type="ORF">FC964_19300</name>
</gene>
<reference evidence="2 3" key="2">
    <citation type="submission" date="2019-04" db="EMBL/GenBank/DDBJ databases">
        <title>Genome sequencing of Clostridium botulinum Groups I-IV and Clostridium butyricum.</title>
        <authorList>
            <person name="Brunt J."/>
            <person name="Van Vliet A.H.M."/>
            <person name="Stringer S.C."/>
            <person name="Carter A.T."/>
            <person name="Peck M.W."/>
        </authorList>
    </citation>
    <scope>NUCLEOTIDE SEQUENCE [LARGE SCALE GENOMIC DNA]</scope>
    <source>
        <strain evidence="2 3">IFR 15/034</strain>
    </source>
</reference>